<evidence type="ECO:0000313" key="5">
    <source>
        <dbReference type="Proteomes" id="UP000264693"/>
    </source>
</evidence>
<dbReference type="GO" id="GO:0020037">
    <property type="term" value="F:heme binding"/>
    <property type="evidence" value="ECO:0007669"/>
    <property type="project" value="InterPro"/>
</dbReference>
<gene>
    <name evidence="2" type="ORF">AMRN_1712</name>
    <name evidence="3" type="ORF">CPH92_02635</name>
</gene>
<reference evidence="3" key="2">
    <citation type="submission" date="2017-09" db="EMBL/GenBank/DDBJ databases">
        <authorList>
            <person name="Perez-Cataluna A."/>
            <person name="Figueras M.J."/>
            <person name="Salas-Masso N."/>
        </authorList>
    </citation>
    <scope>NUCLEOTIDE SEQUENCE</scope>
    <source>
        <strain evidence="3">CECT 7727</strain>
    </source>
</reference>
<dbReference type="GO" id="GO:0019825">
    <property type="term" value="F:oxygen binding"/>
    <property type="evidence" value="ECO:0007669"/>
    <property type="project" value="InterPro"/>
</dbReference>
<organism evidence="2 5">
    <name type="scientific">Malaciobacter marinus</name>
    <dbReference type="NCBI Taxonomy" id="505249"/>
    <lineage>
        <taxon>Bacteria</taxon>
        <taxon>Pseudomonadati</taxon>
        <taxon>Campylobacterota</taxon>
        <taxon>Epsilonproteobacteria</taxon>
        <taxon>Campylobacterales</taxon>
        <taxon>Arcobacteraceae</taxon>
        <taxon>Malaciobacter</taxon>
    </lineage>
</organism>
<reference evidence="4" key="1">
    <citation type="submission" date="2017-09" db="EMBL/GenBank/DDBJ databases">
        <title>Arcobacter canalis sp. nov., a new species isolated from a water canal contaminated with urban sewage.</title>
        <authorList>
            <person name="Perez-Cataluna A."/>
            <person name="Salas-Masso N."/>
            <person name="Figueras M.J."/>
        </authorList>
    </citation>
    <scope>NUCLEOTIDE SEQUENCE [LARGE SCALE GENOMIC DNA]</scope>
    <source>
        <strain evidence="4">CECT 7727</strain>
    </source>
</reference>
<dbReference type="InterPro" id="IPR012292">
    <property type="entry name" value="Globin/Proto"/>
</dbReference>
<dbReference type="InterPro" id="IPR001633">
    <property type="entry name" value="EAL_dom"/>
</dbReference>
<dbReference type="Gene3D" id="3.20.20.450">
    <property type="entry name" value="EAL domain"/>
    <property type="match status" value="1"/>
</dbReference>
<dbReference type="PROSITE" id="PS50883">
    <property type="entry name" value="EAL"/>
    <property type="match status" value="1"/>
</dbReference>
<name>A0A347TLG5_9BACT</name>
<protein>
    <submittedName>
        <fullName evidence="2">Globin sensor-containing diguanylate phosphodiesterase</fullName>
    </submittedName>
</protein>
<sequence>MSMKNSKNIQEVDFIAILKNYNFSLDDGKKLASLHDIIVKYEDSLIIKFYEFIFNFEYAKSFLKDKDTLKRHEEGIKNWYKNLFCGKYELSYFENLNFISEVHVRIGLPAHYVNAAFSFIRGFLIEVLISENKIGFIDSLNKIIDINLDILTLSYRQVEQSKLLKDVLFLKKVVESGSIEPYLQAIFNTKTMKIEKYESLMRLIDISSFEAYSVFPYLEVSKKIKLYEKMMRMMIEKTFLFFNDKEVEFSINLSYEDISNKSFIDFLYKMISSFKRPSNIIFEILETDFIEDFDIVVEFTKSVRMYGCKIAIDDFGSGFSSMENILKLKPEYIKIDGSLIKNLHISKESQTLVKNITNIAKDLNCKTVAEYVHCKEVFTIVKELNVDYLQGFYLHKPEKL</sequence>
<dbReference type="SUPFAM" id="SSF141868">
    <property type="entry name" value="EAL domain-like"/>
    <property type="match status" value="1"/>
</dbReference>
<proteinExistence type="predicted"/>
<dbReference type="EMBL" id="NXAO01000012">
    <property type="protein sequence ID" value="PHO16218.1"/>
    <property type="molecule type" value="Genomic_DNA"/>
</dbReference>
<evidence type="ECO:0000259" key="1">
    <source>
        <dbReference type="PROSITE" id="PS50883"/>
    </source>
</evidence>
<dbReference type="RefSeq" id="WP_099310238.1">
    <property type="nucleotide sequence ID" value="NZ_CP032101.1"/>
</dbReference>
<dbReference type="InterPro" id="IPR044398">
    <property type="entry name" value="Globin-sensor_dom"/>
</dbReference>
<evidence type="ECO:0000313" key="2">
    <source>
        <dbReference type="EMBL" id="AXX87443.1"/>
    </source>
</evidence>
<dbReference type="Proteomes" id="UP000224740">
    <property type="component" value="Unassembled WGS sequence"/>
</dbReference>
<dbReference type="InterPro" id="IPR035919">
    <property type="entry name" value="EAL_sf"/>
</dbReference>
<dbReference type="PANTHER" id="PTHR33121">
    <property type="entry name" value="CYCLIC DI-GMP PHOSPHODIESTERASE PDEF"/>
    <property type="match status" value="1"/>
</dbReference>
<dbReference type="GO" id="GO:0071111">
    <property type="term" value="F:cyclic-guanylate-specific phosphodiesterase activity"/>
    <property type="evidence" value="ECO:0007669"/>
    <property type="project" value="InterPro"/>
</dbReference>
<dbReference type="SMART" id="SM00052">
    <property type="entry name" value="EAL"/>
    <property type="match status" value="1"/>
</dbReference>
<dbReference type="InterPro" id="IPR050706">
    <property type="entry name" value="Cyclic-di-GMP_PDE-like"/>
</dbReference>
<dbReference type="Proteomes" id="UP000264693">
    <property type="component" value="Chromosome"/>
</dbReference>
<dbReference type="Gene3D" id="1.10.490.10">
    <property type="entry name" value="Globins"/>
    <property type="match status" value="1"/>
</dbReference>
<dbReference type="EMBL" id="CP032101">
    <property type="protein sequence ID" value="AXX87443.1"/>
    <property type="molecule type" value="Genomic_DNA"/>
</dbReference>
<dbReference type="AlphaFoldDB" id="A0A347TLG5"/>
<dbReference type="PANTHER" id="PTHR33121:SF71">
    <property type="entry name" value="OXYGEN SENSOR PROTEIN DOSP"/>
    <property type="match status" value="1"/>
</dbReference>
<dbReference type="CDD" id="cd01948">
    <property type="entry name" value="EAL"/>
    <property type="match status" value="1"/>
</dbReference>
<dbReference type="KEGG" id="amar:AMRN_1712"/>
<dbReference type="Pfam" id="PF00563">
    <property type="entry name" value="EAL"/>
    <property type="match status" value="1"/>
</dbReference>
<dbReference type="Pfam" id="PF11563">
    <property type="entry name" value="Protoglobin"/>
    <property type="match status" value="1"/>
</dbReference>
<dbReference type="InterPro" id="IPR009050">
    <property type="entry name" value="Globin-like_sf"/>
</dbReference>
<dbReference type="SUPFAM" id="SSF46458">
    <property type="entry name" value="Globin-like"/>
    <property type="match status" value="1"/>
</dbReference>
<keyword evidence="4" id="KW-1185">Reference proteome</keyword>
<evidence type="ECO:0000313" key="4">
    <source>
        <dbReference type="Proteomes" id="UP000224740"/>
    </source>
</evidence>
<reference evidence="2 5" key="3">
    <citation type="submission" date="2018-08" db="EMBL/GenBank/DDBJ databases">
        <title>Complete genome of the Arcobacter marinus type strain JCM 15502.</title>
        <authorList>
            <person name="Miller W.G."/>
            <person name="Yee E."/>
            <person name="Huynh S."/>
            <person name="Parker C.T."/>
        </authorList>
    </citation>
    <scope>NUCLEOTIDE SEQUENCE [LARGE SCALE GENOMIC DNA]</scope>
    <source>
        <strain evidence="2 5">JCM 15502</strain>
    </source>
</reference>
<feature type="domain" description="EAL" evidence="1">
    <location>
        <begin position="163"/>
        <end position="400"/>
    </location>
</feature>
<evidence type="ECO:0000313" key="3">
    <source>
        <dbReference type="EMBL" id="PHO16218.1"/>
    </source>
</evidence>
<accession>A0A347TLG5</accession>